<comment type="subcellular location">
    <subcellularLocation>
        <location evidence="1">Nucleus</location>
    </subcellularLocation>
</comment>
<dbReference type="PRINTS" id="PR00320">
    <property type="entry name" value="GPROTEINBRPT"/>
</dbReference>
<feature type="repeat" description="WD" evidence="7">
    <location>
        <begin position="404"/>
        <end position="438"/>
    </location>
</feature>
<evidence type="ECO:0000256" key="1">
    <source>
        <dbReference type="ARBA" id="ARBA00004123"/>
    </source>
</evidence>
<dbReference type="SMART" id="SM00320">
    <property type="entry name" value="WD40"/>
    <property type="match status" value="7"/>
</dbReference>
<dbReference type="InterPro" id="IPR045183">
    <property type="entry name" value="Ebi-like"/>
</dbReference>
<keyword evidence="2 7" id="KW-0853">WD repeat</keyword>
<dbReference type="Gene3D" id="1.20.960.30">
    <property type="match status" value="1"/>
</dbReference>
<dbReference type="PROSITE" id="PS50294">
    <property type="entry name" value="WD_REPEATS_REGION"/>
    <property type="match status" value="6"/>
</dbReference>
<keyword evidence="5" id="KW-0804">Transcription</keyword>
<feature type="repeat" description="WD" evidence="7">
    <location>
        <begin position="321"/>
        <end position="362"/>
    </location>
</feature>
<gene>
    <name evidence="9" type="ORF">SISNIDRAFT_451522</name>
</gene>
<evidence type="ECO:0000256" key="8">
    <source>
        <dbReference type="SAM" id="MobiDB-lite"/>
    </source>
</evidence>
<name>A0A164XDU5_9AGAM</name>
<dbReference type="SMART" id="SM00667">
    <property type="entry name" value="LisH"/>
    <property type="match status" value="1"/>
</dbReference>
<dbReference type="PANTHER" id="PTHR22846">
    <property type="entry name" value="WD40 REPEAT PROTEIN"/>
    <property type="match status" value="1"/>
</dbReference>
<dbReference type="STRING" id="1314777.A0A164XDU5"/>
<evidence type="ECO:0000313" key="10">
    <source>
        <dbReference type="Proteomes" id="UP000076722"/>
    </source>
</evidence>
<keyword evidence="6" id="KW-0539">Nucleus</keyword>
<sequence length="593" mass="65564">MTPPMQITSDEINCLIYSYLQDSGFHHTAFSLRAEGRLDASPYSSFKISRGELVDLLSKSLLYTEVEAHWQTNASTANCRAPFSLLQQHTCSDNPPNSNRGPLIPVAATQTPRRPLFVGDSNGLVDGIGSAQKRKSRGDDNDLERVDKRARMDDSMEIVSRTPALPDSHPSATNGFNHTGIEPLPEDSKMDSEISEVVEPVLPVVPKVDPVYIMKGHAAEVFVCSWNPHFSNKVATGSRDATVLIWTVGERSGQPSSDGTPPPKPNEQVGPPIELRHLPPTDQSDVTSMDWNPQGTLLATGSYDSVLRIWQLDGEIYLRQEEANRGPLFALKFSRTGKLLLSASLDGTACVWDVESKSIYKKFQVHKGCCLDVDWLDDDTFASCSADKLIHLISLDSTEPFKTYEGHTNEINQIKFNDSRTLLASCSDDRTARIWDIRGWEEHAKNPQSPAVRGGAMWTLEGHTDSLGSINWCPSNDENSQLVASSSFDCTARLWDALTGACLKVFDGSQKAIFTLNFSPKGKYLVTGSGDGNMNVYLVKTQEKVWTWYSGGPEAGIFEVEWQQNDDGQRMCICLENEDVGILDISLIPELQE</sequence>
<dbReference type="PROSITE" id="PS00678">
    <property type="entry name" value="WD_REPEATS_1"/>
    <property type="match status" value="2"/>
</dbReference>
<feature type="repeat" description="WD" evidence="7">
    <location>
        <begin position="460"/>
        <end position="505"/>
    </location>
</feature>
<dbReference type="OrthoDB" id="1367865at2759"/>
<dbReference type="GO" id="GO:0006357">
    <property type="term" value="P:regulation of transcription by RNA polymerase II"/>
    <property type="evidence" value="ECO:0007669"/>
    <property type="project" value="TreeGrafter"/>
</dbReference>
<evidence type="ECO:0000256" key="7">
    <source>
        <dbReference type="PROSITE-ProRule" id="PRU00221"/>
    </source>
</evidence>
<organism evidence="9 10">
    <name type="scientific">Sistotremastrum niveocremeum HHB9708</name>
    <dbReference type="NCBI Taxonomy" id="1314777"/>
    <lineage>
        <taxon>Eukaryota</taxon>
        <taxon>Fungi</taxon>
        <taxon>Dikarya</taxon>
        <taxon>Basidiomycota</taxon>
        <taxon>Agaricomycotina</taxon>
        <taxon>Agaricomycetes</taxon>
        <taxon>Sistotremastrales</taxon>
        <taxon>Sistotremastraceae</taxon>
        <taxon>Sertulicium</taxon>
        <taxon>Sertulicium niveocremeum</taxon>
    </lineage>
</organism>
<evidence type="ECO:0000256" key="6">
    <source>
        <dbReference type="ARBA" id="ARBA00023242"/>
    </source>
</evidence>
<dbReference type="EMBL" id="KV419400">
    <property type="protein sequence ID" value="KZS95877.1"/>
    <property type="molecule type" value="Genomic_DNA"/>
</dbReference>
<keyword evidence="10" id="KW-1185">Reference proteome</keyword>
<evidence type="ECO:0000256" key="4">
    <source>
        <dbReference type="ARBA" id="ARBA00023015"/>
    </source>
</evidence>
<evidence type="ECO:0000313" key="9">
    <source>
        <dbReference type="EMBL" id="KZS95877.1"/>
    </source>
</evidence>
<dbReference type="AlphaFoldDB" id="A0A164XDU5"/>
<evidence type="ECO:0000256" key="2">
    <source>
        <dbReference type="ARBA" id="ARBA00022574"/>
    </source>
</evidence>
<dbReference type="Gene3D" id="2.130.10.10">
    <property type="entry name" value="YVTN repeat-like/Quinoprotein amine dehydrogenase"/>
    <property type="match status" value="1"/>
</dbReference>
<dbReference type="InterPro" id="IPR036322">
    <property type="entry name" value="WD40_repeat_dom_sf"/>
</dbReference>
<feature type="repeat" description="WD" evidence="7">
    <location>
        <begin position="214"/>
        <end position="248"/>
    </location>
</feature>
<dbReference type="PANTHER" id="PTHR22846:SF2">
    <property type="entry name" value="F-BOX-LIKE_WD REPEAT-CONTAINING PROTEIN EBI"/>
    <property type="match status" value="1"/>
</dbReference>
<evidence type="ECO:0000256" key="3">
    <source>
        <dbReference type="ARBA" id="ARBA00022737"/>
    </source>
</evidence>
<dbReference type="InterPro" id="IPR001680">
    <property type="entry name" value="WD40_rpt"/>
</dbReference>
<feature type="repeat" description="WD" evidence="7">
    <location>
        <begin position="506"/>
        <end position="547"/>
    </location>
</feature>
<dbReference type="InterPro" id="IPR019775">
    <property type="entry name" value="WD40_repeat_CS"/>
</dbReference>
<proteinExistence type="predicted"/>
<dbReference type="InterPro" id="IPR015943">
    <property type="entry name" value="WD40/YVTN_repeat-like_dom_sf"/>
</dbReference>
<accession>A0A164XDU5</accession>
<keyword evidence="4" id="KW-0805">Transcription regulation</keyword>
<feature type="region of interest" description="Disordered" evidence="8">
    <location>
        <begin position="250"/>
        <end position="283"/>
    </location>
</feature>
<dbReference type="PROSITE" id="PS50082">
    <property type="entry name" value="WD_REPEATS_2"/>
    <property type="match status" value="6"/>
</dbReference>
<reference evidence="9 10" key="1">
    <citation type="journal article" date="2016" name="Mol. Biol. Evol.">
        <title>Comparative Genomics of Early-Diverging Mushroom-Forming Fungi Provides Insights into the Origins of Lignocellulose Decay Capabilities.</title>
        <authorList>
            <person name="Nagy L.G."/>
            <person name="Riley R."/>
            <person name="Tritt A."/>
            <person name="Adam C."/>
            <person name="Daum C."/>
            <person name="Floudas D."/>
            <person name="Sun H."/>
            <person name="Yadav J.S."/>
            <person name="Pangilinan J."/>
            <person name="Larsson K.H."/>
            <person name="Matsuura K."/>
            <person name="Barry K."/>
            <person name="Labutti K."/>
            <person name="Kuo R."/>
            <person name="Ohm R.A."/>
            <person name="Bhattacharya S.S."/>
            <person name="Shirouzu T."/>
            <person name="Yoshinaga Y."/>
            <person name="Martin F.M."/>
            <person name="Grigoriev I.V."/>
            <person name="Hibbett D.S."/>
        </authorList>
    </citation>
    <scope>NUCLEOTIDE SEQUENCE [LARGE SCALE GENOMIC DNA]</scope>
    <source>
        <strain evidence="9 10">HHB9708</strain>
    </source>
</reference>
<evidence type="ECO:0000256" key="5">
    <source>
        <dbReference type="ARBA" id="ARBA00023163"/>
    </source>
</evidence>
<dbReference type="CDD" id="cd00200">
    <property type="entry name" value="WD40"/>
    <property type="match status" value="1"/>
</dbReference>
<dbReference type="PROSITE" id="PS50896">
    <property type="entry name" value="LISH"/>
    <property type="match status" value="1"/>
</dbReference>
<protein>
    <submittedName>
        <fullName evidence="9">WD40 repeat-like protein</fullName>
    </submittedName>
</protein>
<dbReference type="Pfam" id="PF08513">
    <property type="entry name" value="LisH"/>
    <property type="match status" value="1"/>
</dbReference>
<dbReference type="GO" id="GO:0003714">
    <property type="term" value="F:transcription corepressor activity"/>
    <property type="evidence" value="ECO:0007669"/>
    <property type="project" value="InterPro"/>
</dbReference>
<dbReference type="InterPro" id="IPR006594">
    <property type="entry name" value="LisH"/>
</dbReference>
<dbReference type="GO" id="GO:0034967">
    <property type="term" value="C:Set3 complex"/>
    <property type="evidence" value="ECO:0007669"/>
    <property type="project" value="TreeGrafter"/>
</dbReference>
<feature type="repeat" description="WD" evidence="7">
    <location>
        <begin position="279"/>
        <end position="320"/>
    </location>
</feature>
<dbReference type="Pfam" id="PF00400">
    <property type="entry name" value="WD40"/>
    <property type="match status" value="7"/>
</dbReference>
<dbReference type="FunFam" id="2.130.10.10:FF:000218">
    <property type="entry name" value="WD40 repeat-containing protein HOS15"/>
    <property type="match status" value="1"/>
</dbReference>
<dbReference type="Proteomes" id="UP000076722">
    <property type="component" value="Unassembled WGS sequence"/>
</dbReference>
<dbReference type="SUPFAM" id="SSF50978">
    <property type="entry name" value="WD40 repeat-like"/>
    <property type="match status" value="2"/>
</dbReference>
<keyword evidence="3" id="KW-0677">Repeat</keyword>
<dbReference type="InterPro" id="IPR020472">
    <property type="entry name" value="WD40_PAC1"/>
</dbReference>